<feature type="binding site" evidence="10">
    <location>
        <begin position="304"/>
        <end position="305"/>
    </location>
    <ligand>
        <name>S-adenosyl-L-methionine</name>
        <dbReference type="ChEBI" id="CHEBI:59789"/>
    </ligand>
</feature>
<keyword evidence="5 10" id="KW-0949">S-adenosyl-L-methionine</keyword>
<dbReference type="InterPro" id="IPR056744">
    <property type="entry name" value="TRM5/TYW2-like_N"/>
</dbReference>
<proteinExistence type="inferred from homology"/>
<evidence type="ECO:0000256" key="4">
    <source>
        <dbReference type="ARBA" id="ARBA00022679"/>
    </source>
</evidence>
<accession>A0A836BTS6</accession>
<keyword evidence="6 10" id="KW-0819">tRNA processing</keyword>
<dbReference type="SUPFAM" id="SSF53335">
    <property type="entry name" value="S-adenosyl-L-methionine-dependent methyltransferases"/>
    <property type="match status" value="1"/>
</dbReference>
<gene>
    <name evidence="13" type="ORF">HYH03_012656</name>
</gene>
<dbReference type="InterPro" id="IPR056743">
    <property type="entry name" value="TRM5-TYW2-like_MTfase"/>
</dbReference>
<keyword evidence="14" id="KW-1185">Reference proteome</keyword>
<comment type="catalytic activity">
    <reaction evidence="9 10">
        <text>guanosine(37) in tRNA + S-adenosyl-L-methionine = N(1)-methylguanosine(37) in tRNA + S-adenosyl-L-homocysteine + H(+)</text>
        <dbReference type="Rhea" id="RHEA:36899"/>
        <dbReference type="Rhea" id="RHEA-COMP:10145"/>
        <dbReference type="Rhea" id="RHEA-COMP:10147"/>
        <dbReference type="ChEBI" id="CHEBI:15378"/>
        <dbReference type="ChEBI" id="CHEBI:57856"/>
        <dbReference type="ChEBI" id="CHEBI:59789"/>
        <dbReference type="ChEBI" id="CHEBI:73542"/>
        <dbReference type="ChEBI" id="CHEBI:74269"/>
        <dbReference type="EC" id="2.1.1.228"/>
    </reaction>
</comment>
<evidence type="ECO:0000256" key="9">
    <source>
        <dbReference type="ARBA" id="ARBA00047783"/>
    </source>
</evidence>
<reference evidence="13" key="1">
    <citation type="journal article" date="2020" name="bioRxiv">
        <title>Comparative genomics of Chlamydomonas.</title>
        <authorList>
            <person name="Craig R.J."/>
            <person name="Hasan A.R."/>
            <person name="Ness R.W."/>
            <person name="Keightley P.D."/>
        </authorList>
    </citation>
    <scope>NUCLEOTIDE SEQUENCE</scope>
    <source>
        <strain evidence="13">CCAP 11/70</strain>
    </source>
</reference>
<dbReference type="PANTHER" id="PTHR23245:SF36">
    <property type="entry name" value="TRNA (GUANINE(37)-N1)-METHYLTRANSFERASE"/>
    <property type="match status" value="1"/>
</dbReference>
<dbReference type="Gene3D" id="3.30.300.110">
    <property type="entry name" value="Met-10+ protein-like domains"/>
    <property type="match status" value="1"/>
</dbReference>
<sequence>MEVPATSAPPSGGKDAPDGASAPSTSGRDVPSLDRNSFRQELSVLGLRVANRKLTELMKACRGFTLDRPRLKCIVADKGPDGAASSETKLLLLEEGVALEGLPEELRSRIEAEGAQAVPYTVVLEYGMLSTDAVLKRLLPAGVDAPGSFETIGHIAHLNLRDEHLPYRHVIGQVLLDKNPHIKTVVNKVGSIENEFRVFQMEVIAGEQRLETEVIQHGSRFKLDFSQVYWNSRLESEHLRLVGGMERGQVLVDMMAGIGPFAVPAAQRGLTVYANDLNPSSSRYCAANARLNRLGGAVNVFNMDARAFLRLLCDTPGGPAAELRSQAAAAAAAAPAPAAAEPAPASDSAAPAEASTAAAAAEPAAAAASPAAAAHPAKRQKTKASGSAAAAVDVSTPPPAVPPGFVPPAGGLLFDHVVMNLPASAVEFLDCFGGAFDPETWKGRPLPLVHCYTFKRGVETEEDVLSKAESFLGGPMDRAQLSVHTVRDVAPNKLMLCLSFRLTPEIAFRGRA</sequence>
<keyword evidence="2 10" id="KW-0963">Cytoplasm</keyword>
<dbReference type="EC" id="2.1.1.228" evidence="10"/>
<dbReference type="GO" id="GO:0005759">
    <property type="term" value="C:mitochondrial matrix"/>
    <property type="evidence" value="ECO:0007669"/>
    <property type="project" value="UniProtKB-SubCell"/>
</dbReference>
<comment type="subcellular location">
    <subcellularLocation>
        <location evidence="10">Mitochondrion matrix</location>
    </subcellularLocation>
    <subcellularLocation>
        <location evidence="10">Nucleus</location>
    </subcellularLocation>
    <subcellularLocation>
        <location evidence="10">Cytoplasm</location>
    </subcellularLocation>
    <text evidence="10">Predominantly in the mitochondria and in the nucleus.</text>
</comment>
<protein>
    <recommendedName>
        <fullName evidence="10">tRNA (guanine(37)-N1)-methyltransferase</fullName>
        <ecNumber evidence="10">2.1.1.228</ecNumber>
    </recommendedName>
    <alternativeName>
        <fullName evidence="10">M1G-methyltransferase</fullName>
    </alternativeName>
    <alternativeName>
        <fullName evidence="10">tRNA [GM37] methyltransferase</fullName>
    </alternativeName>
    <alternativeName>
        <fullName evidence="10">tRNA methyltransferase 5 homolog</fullName>
    </alternativeName>
</protein>
<feature type="compositionally biased region" description="Low complexity" evidence="11">
    <location>
        <begin position="384"/>
        <end position="394"/>
    </location>
</feature>
<dbReference type="InterPro" id="IPR025792">
    <property type="entry name" value="tRNA_Gua_MeTrfase_euk"/>
</dbReference>
<evidence type="ECO:0000256" key="11">
    <source>
        <dbReference type="SAM" id="MobiDB-lite"/>
    </source>
</evidence>
<dbReference type="AlphaFoldDB" id="A0A836BTS6"/>
<dbReference type="InterPro" id="IPR029063">
    <property type="entry name" value="SAM-dependent_MTases_sf"/>
</dbReference>
<evidence type="ECO:0000256" key="8">
    <source>
        <dbReference type="ARBA" id="ARBA00023242"/>
    </source>
</evidence>
<dbReference type="GO" id="GO:0070901">
    <property type="term" value="P:mitochondrial tRNA methylation"/>
    <property type="evidence" value="ECO:0007669"/>
    <property type="project" value="UniProtKB-ARBA"/>
</dbReference>
<organism evidence="13 14">
    <name type="scientific">Edaphochlamys debaryana</name>
    <dbReference type="NCBI Taxonomy" id="47281"/>
    <lineage>
        <taxon>Eukaryota</taxon>
        <taxon>Viridiplantae</taxon>
        <taxon>Chlorophyta</taxon>
        <taxon>core chlorophytes</taxon>
        <taxon>Chlorophyceae</taxon>
        <taxon>CS clade</taxon>
        <taxon>Chlamydomonadales</taxon>
        <taxon>Chlamydomonadales incertae sedis</taxon>
        <taxon>Edaphochlamys</taxon>
    </lineage>
</organism>
<dbReference type="PROSITE" id="PS51684">
    <property type="entry name" value="SAM_MT_TRM5_TYW2"/>
    <property type="match status" value="1"/>
</dbReference>
<comment type="subunit">
    <text evidence="10">Monomer.</text>
</comment>
<evidence type="ECO:0000256" key="5">
    <source>
        <dbReference type="ARBA" id="ARBA00022691"/>
    </source>
</evidence>
<dbReference type="EMBL" id="JAEHOE010000079">
    <property type="protein sequence ID" value="KAG2488861.1"/>
    <property type="molecule type" value="Genomic_DNA"/>
</dbReference>
<keyword evidence="3 10" id="KW-0489">Methyltransferase</keyword>
<dbReference type="HAMAP" id="MF_03152">
    <property type="entry name" value="TRM5"/>
    <property type="match status" value="1"/>
</dbReference>
<evidence type="ECO:0000256" key="6">
    <source>
        <dbReference type="ARBA" id="ARBA00022694"/>
    </source>
</evidence>
<feature type="binding site" evidence="10">
    <location>
        <position position="420"/>
    </location>
    <ligand>
        <name>S-adenosyl-L-methionine</name>
        <dbReference type="ChEBI" id="CHEBI:59789"/>
    </ligand>
</feature>
<keyword evidence="8 10" id="KW-0539">Nucleus</keyword>
<dbReference type="Pfam" id="PF02475">
    <property type="entry name" value="TRM5-TYW2_MTfase"/>
    <property type="match status" value="1"/>
</dbReference>
<evidence type="ECO:0000256" key="1">
    <source>
        <dbReference type="ARBA" id="ARBA00009775"/>
    </source>
</evidence>
<dbReference type="Proteomes" id="UP000612055">
    <property type="component" value="Unassembled WGS sequence"/>
</dbReference>
<dbReference type="FunFam" id="3.30.300.110:FF:000001">
    <property type="entry name" value="tRNA (guanine(37)-N1)-methyltransferase"/>
    <property type="match status" value="1"/>
</dbReference>
<name>A0A836BTS6_9CHLO</name>
<comment type="caution">
    <text evidence="13">The sequence shown here is derived from an EMBL/GenBank/DDBJ whole genome shotgun (WGS) entry which is preliminary data.</text>
</comment>
<dbReference type="PANTHER" id="PTHR23245">
    <property type="entry name" value="TRNA METHYLTRANSFERASE"/>
    <property type="match status" value="1"/>
</dbReference>
<comment type="function">
    <text evidence="10">Specifically methylates the N1 position of guanosine-37 in various cytoplasmic and mitochondrial tRNAs. Methylation is not dependent on the nature of the nucleoside 5' of the target nucleoside. This is the first step in the biosynthesis of wybutosine (yW), a modified base adjacent to the anticodon of tRNAs and required for accurate decoding.</text>
</comment>
<feature type="binding site" evidence="10">
    <location>
        <position position="238"/>
    </location>
    <ligand>
        <name>S-adenosyl-L-methionine</name>
        <dbReference type="ChEBI" id="CHEBI:59789"/>
    </ligand>
</feature>
<dbReference type="GO" id="GO:0005634">
    <property type="term" value="C:nucleus"/>
    <property type="evidence" value="ECO:0007669"/>
    <property type="project" value="UniProtKB-SubCell"/>
</dbReference>
<feature type="region of interest" description="Disordered" evidence="11">
    <location>
        <begin position="1"/>
        <end position="35"/>
    </location>
</feature>
<feature type="domain" description="SAM-dependent methyltransferase TRM5/TYW2-type" evidence="12">
    <location>
        <begin position="149"/>
        <end position="504"/>
    </location>
</feature>
<evidence type="ECO:0000313" key="13">
    <source>
        <dbReference type="EMBL" id="KAG2488861.1"/>
    </source>
</evidence>
<dbReference type="GO" id="GO:0052906">
    <property type="term" value="F:tRNA (guanine(37)-N1)-methyltransferase activity"/>
    <property type="evidence" value="ECO:0007669"/>
    <property type="project" value="UniProtKB-UniRule"/>
</dbReference>
<keyword evidence="7 10" id="KW-0496">Mitochondrion</keyword>
<dbReference type="GO" id="GO:0002939">
    <property type="term" value="P:tRNA N1-guanine methylation"/>
    <property type="evidence" value="ECO:0007669"/>
    <property type="project" value="TreeGrafter"/>
</dbReference>
<evidence type="ECO:0000256" key="2">
    <source>
        <dbReference type="ARBA" id="ARBA00022490"/>
    </source>
</evidence>
<evidence type="ECO:0000256" key="7">
    <source>
        <dbReference type="ARBA" id="ARBA00023128"/>
    </source>
</evidence>
<dbReference type="Pfam" id="PF25133">
    <property type="entry name" value="TYW2_N_2"/>
    <property type="match status" value="1"/>
</dbReference>
<evidence type="ECO:0000256" key="10">
    <source>
        <dbReference type="HAMAP-Rule" id="MF_03152"/>
    </source>
</evidence>
<comment type="similarity">
    <text evidence="1">Belongs to the class I-like SAM-binding methyltransferase superfamily. TRM5/TYW2 family.</text>
</comment>
<comment type="similarity">
    <text evidence="10">Belongs to the TRM5 / TYW2 family.</text>
</comment>
<dbReference type="OrthoDB" id="408788at2759"/>
<feature type="region of interest" description="Disordered" evidence="11">
    <location>
        <begin position="369"/>
        <end position="394"/>
    </location>
</feature>
<keyword evidence="4 10" id="KW-0808">Transferase</keyword>
<evidence type="ECO:0000313" key="14">
    <source>
        <dbReference type="Proteomes" id="UP000612055"/>
    </source>
</evidence>
<evidence type="ECO:0000256" key="3">
    <source>
        <dbReference type="ARBA" id="ARBA00022603"/>
    </source>
</evidence>
<dbReference type="InterPro" id="IPR030382">
    <property type="entry name" value="MeTrfase_TRM5/TYW2"/>
</dbReference>
<dbReference type="Gene3D" id="3.40.50.150">
    <property type="entry name" value="Vaccinia Virus protein VP39"/>
    <property type="match status" value="1"/>
</dbReference>
<evidence type="ECO:0000259" key="12">
    <source>
        <dbReference type="PROSITE" id="PS51684"/>
    </source>
</evidence>
<feature type="binding site" evidence="10">
    <location>
        <begin position="276"/>
        <end position="277"/>
    </location>
    <ligand>
        <name>S-adenosyl-L-methionine</name>
        <dbReference type="ChEBI" id="CHEBI:59789"/>
    </ligand>
</feature>